<dbReference type="PANTHER" id="PTHR42678">
    <property type="entry name" value="AMIDASE"/>
    <property type="match status" value="1"/>
</dbReference>
<accession>A0A098EJT1</accession>
<dbReference type="AlphaFoldDB" id="A0A098EJT1"/>
<evidence type="ECO:0000313" key="3">
    <source>
        <dbReference type="Proteomes" id="UP000043699"/>
    </source>
</evidence>
<evidence type="ECO:0000259" key="1">
    <source>
        <dbReference type="Pfam" id="PF01425"/>
    </source>
</evidence>
<dbReference type="PANTHER" id="PTHR42678:SF34">
    <property type="entry name" value="OS04G0183300 PROTEIN"/>
    <property type="match status" value="1"/>
</dbReference>
<reference evidence="2 3" key="1">
    <citation type="submission" date="2014-09" db="EMBL/GenBank/DDBJ databases">
        <authorList>
            <person name="Urmite Genomes Urmite Genomes"/>
        </authorList>
    </citation>
    <scope>NUCLEOTIDE SEQUENCE [LARGE SCALE GENOMIC DNA]</scope>
    <source>
        <strain evidence="2 3">ES2</strain>
    </source>
</reference>
<feature type="domain" description="Amidase" evidence="1">
    <location>
        <begin position="40"/>
        <end position="474"/>
    </location>
</feature>
<dbReference type="NCBIfam" id="NF005300">
    <property type="entry name" value="PRK06828.1"/>
    <property type="match status" value="1"/>
</dbReference>
<organism evidence="2 3">
    <name type="scientific">Planococcus massiliensis</name>
    <dbReference type="NCBI Taxonomy" id="1499687"/>
    <lineage>
        <taxon>Bacteria</taxon>
        <taxon>Bacillati</taxon>
        <taxon>Bacillota</taxon>
        <taxon>Bacilli</taxon>
        <taxon>Bacillales</taxon>
        <taxon>Caryophanaceae</taxon>
        <taxon>Planococcus</taxon>
    </lineage>
</organism>
<name>A0A098EJT1_9BACL</name>
<dbReference type="GO" id="GO:0016740">
    <property type="term" value="F:transferase activity"/>
    <property type="evidence" value="ECO:0007669"/>
    <property type="project" value="UniProtKB-KW"/>
</dbReference>
<dbReference type="Pfam" id="PF01425">
    <property type="entry name" value="Amidase"/>
    <property type="match status" value="1"/>
</dbReference>
<dbReference type="EMBL" id="CCXS01000001">
    <property type="protein sequence ID" value="CEG22070.1"/>
    <property type="molecule type" value="Genomic_DNA"/>
</dbReference>
<sequence>MTILLGKGDGIMEKTAYEIEEITISDIQQAFKNGELTSVELVQAYLDRIEQFDKNGPKINSVLSINPNALKIAAELDEMRGQEGQGPLYGIPVLLKDNIDTVDAMPTTAGTVALKENFARKDAFVAAQLRNAGAIILGKVNMSEWAYFMTENVPSGFSNLSGQVLNPYGVGVFEAGSVGGSSSGTGAAIASNFAVVGIGTETSGSILSPSSANSLVGIKPTVGLISRTGIIPIAESQDTAGPMARTVADAAITLGVLTGVDEEDPATLLNDTNALADYTPHLKADGLQGARIGVDRAFLSEIGKEERDLMERVVIELAELGAEIIDVEIPQVDARSEVLWYEFKRGVNAYLSKVPSDVPVKSLEDVIAFNKEKPEERMKYGQVELEKAQALSDDPKDPTYVFHRETDIRISRREGIDAVMAEHNLDALLFENNRGAALPAKAGYPSITVPAGYTSTGLPLGATFSAKAYSEPRLIELAYSYEQATKKRKAPVFE</sequence>
<dbReference type="InterPro" id="IPR036928">
    <property type="entry name" value="AS_sf"/>
</dbReference>
<gene>
    <name evidence="2" type="primary">gatA_1</name>
    <name evidence="2" type="ORF">BN1080_00990</name>
</gene>
<proteinExistence type="predicted"/>
<dbReference type="STRING" id="1499687.BN1080_00990"/>
<dbReference type="SUPFAM" id="SSF75304">
    <property type="entry name" value="Amidase signature (AS) enzymes"/>
    <property type="match status" value="1"/>
</dbReference>
<keyword evidence="3" id="KW-1185">Reference proteome</keyword>
<dbReference type="Proteomes" id="UP000043699">
    <property type="component" value="Unassembled WGS sequence"/>
</dbReference>
<keyword evidence="2" id="KW-0808">Transferase</keyword>
<protein>
    <submittedName>
        <fullName evidence="2">Glutamyl-tRNA(Gln) amidotransferase subunit A</fullName>
    </submittedName>
</protein>
<dbReference type="Gene3D" id="3.90.1300.10">
    <property type="entry name" value="Amidase signature (AS) domain"/>
    <property type="match status" value="1"/>
</dbReference>
<dbReference type="InterPro" id="IPR023631">
    <property type="entry name" value="Amidase_dom"/>
</dbReference>
<evidence type="ECO:0000313" key="2">
    <source>
        <dbReference type="EMBL" id="CEG22070.1"/>
    </source>
</evidence>